<dbReference type="HOGENOM" id="CLU_2106522_0_0_3"/>
<dbReference type="EMBL" id="CP003614">
    <property type="protein sequence ID" value="AFZ09771.1"/>
    <property type="molecule type" value="Genomic_DNA"/>
</dbReference>
<dbReference type="Proteomes" id="UP000010478">
    <property type="component" value="Chromosome"/>
</dbReference>
<proteinExistence type="predicted"/>
<reference evidence="1 2" key="1">
    <citation type="submission" date="2012-05" db="EMBL/GenBank/DDBJ databases">
        <title>Finished chromosome of genome of Oscillatoria sp. PCC 7112.</title>
        <authorList>
            <consortium name="US DOE Joint Genome Institute"/>
            <person name="Gugger M."/>
            <person name="Coursin T."/>
            <person name="Rippka R."/>
            <person name="Tandeau De Marsac N."/>
            <person name="Huntemann M."/>
            <person name="Wei C.-L."/>
            <person name="Han J."/>
            <person name="Detter J.C."/>
            <person name="Han C."/>
            <person name="Tapia R."/>
            <person name="Davenport K."/>
            <person name="Daligault H."/>
            <person name="Erkkila T."/>
            <person name="Gu W."/>
            <person name="Munk A.C.C."/>
            <person name="Teshima H."/>
            <person name="Xu Y."/>
            <person name="Chain P."/>
            <person name="Chen A."/>
            <person name="Krypides N."/>
            <person name="Mavromatis K."/>
            <person name="Markowitz V."/>
            <person name="Szeto E."/>
            <person name="Ivanova N."/>
            <person name="Mikhailova N."/>
            <person name="Ovchinnikova G."/>
            <person name="Pagani I."/>
            <person name="Pati A."/>
            <person name="Goodwin L."/>
            <person name="Peters L."/>
            <person name="Pitluck S."/>
            <person name="Woyke T."/>
            <person name="Kerfeld C."/>
        </authorList>
    </citation>
    <scope>NUCLEOTIDE SEQUENCE [LARGE SCALE GENOMIC DNA]</scope>
    <source>
        <strain evidence="1 2">PCC 7112</strain>
    </source>
</reference>
<dbReference type="KEGG" id="oni:Osc7112_5544"/>
<evidence type="ECO:0000313" key="2">
    <source>
        <dbReference type="Proteomes" id="UP000010478"/>
    </source>
</evidence>
<keyword evidence="2" id="KW-1185">Reference proteome</keyword>
<accession>K9VPA7</accession>
<sequence length="115" mass="12874">MLKVIKERVEVIKKFLTILAVAIVWDVVKLRQDFAGVLLILSGKVDRPQASKFSVRSAFSLFFMPSPPPHDRLISFPVAPELLYRGHGAVPICVNKHVKPSVRKGFKPLPVFGIK</sequence>
<dbReference type="AlphaFoldDB" id="K9VPA7"/>
<name>K9VPA7_9CYAN</name>
<organism evidence="1 2">
    <name type="scientific">Phormidium nigroviride PCC 7112</name>
    <dbReference type="NCBI Taxonomy" id="179408"/>
    <lineage>
        <taxon>Bacteria</taxon>
        <taxon>Bacillati</taxon>
        <taxon>Cyanobacteriota</taxon>
        <taxon>Cyanophyceae</taxon>
        <taxon>Oscillatoriophycideae</taxon>
        <taxon>Oscillatoriales</taxon>
        <taxon>Oscillatoriaceae</taxon>
        <taxon>Phormidium</taxon>
    </lineage>
</organism>
<gene>
    <name evidence="1" type="ORF">Osc7112_5544</name>
</gene>
<dbReference type="RefSeq" id="WP_015178977.1">
    <property type="nucleotide sequence ID" value="NC_019729.1"/>
</dbReference>
<evidence type="ECO:0000313" key="1">
    <source>
        <dbReference type="EMBL" id="AFZ09771.1"/>
    </source>
</evidence>
<protein>
    <submittedName>
        <fullName evidence="1">Uncharacterized protein</fullName>
    </submittedName>
</protein>